<dbReference type="AlphaFoldDB" id="A0A4P9WU38"/>
<gene>
    <name evidence="2" type="ORF">CAUPRSCDRAFT_13279</name>
</gene>
<accession>A0A4P9WU38</accession>
<reference evidence="3" key="1">
    <citation type="journal article" date="2018" name="Nat. Microbiol.">
        <title>Leveraging single-cell genomics to expand the fungal tree of life.</title>
        <authorList>
            <person name="Ahrendt S.R."/>
            <person name="Quandt C.A."/>
            <person name="Ciobanu D."/>
            <person name="Clum A."/>
            <person name="Salamov A."/>
            <person name="Andreopoulos B."/>
            <person name="Cheng J.F."/>
            <person name="Woyke T."/>
            <person name="Pelin A."/>
            <person name="Henrissat B."/>
            <person name="Reynolds N.K."/>
            <person name="Benny G.L."/>
            <person name="Smith M.E."/>
            <person name="James T.Y."/>
            <person name="Grigoriev I.V."/>
        </authorList>
    </citation>
    <scope>NUCLEOTIDE SEQUENCE [LARGE SCALE GENOMIC DNA]</scope>
    <source>
        <strain evidence="3">ATCC 52028</strain>
    </source>
</reference>
<feature type="compositionally biased region" description="Basic and acidic residues" evidence="1">
    <location>
        <begin position="155"/>
        <end position="169"/>
    </location>
</feature>
<sequence>MRRTAAVRHDRIGAATGESPVARAMHVVAAAATRAGGAKLRAPVREYAAGAHAHRRGGRTVTARAHTTRGQDILDQNRPPALLQKRRHRGLVLDEPAQRIQRNACHFVNNGVRRGGRRAAALGLLHDAVVEPRKELDGSPFRQPDQLKPLQPEGRGCRDDPVIGFRERG</sequence>
<dbReference type="EMBL" id="ML014028">
    <property type="protein sequence ID" value="RKO94890.1"/>
    <property type="molecule type" value="Genomic_DNA"/>
</dbReference>
<evidence type="ECO:0000313" key="3">
    <source>
        <dbReference type="Proteomes" id="UP000268535"/>
    </source>
</evidence>
<organism evidence="2 3">
    <name type="scientific">Caulochytrium protostelioides</name>
    <dbReference type="NCBI Taxonomy" id="1555241"/>
    <lineage>
        <taxon>Eukaryota</taxon>
        <taxon>Fungi</taxon>
        <taxon>Fungi incertae sedis</taxon>
        <taxon>Chytridiomycota</taxon>
        <taxon>Chytridiomycota incertae sedis</taxon>
        <taxon>Chytridiomycetes</taxon>
        <taxon>Caulochytriales</taxon>
        <taxon>Caulochytriaceae</taxon>
        <taxon>Caulochytrium</taxon>
    </lineage>
</organism>
<feature type="region of interest" description="Disordered" evidence="1">
    <location>
        <begin position="134"/>
        <end position="169"/>
    </location>
</feature>
<name>A0A4P9WU38_9FUNG</name>
<evidence type="ECO:0000313" key="2">
    <source>
        <dbReference type="EMBL" id="RKO94890.1"/>
    </source>
</evidence>
<protein>
    <submittedName>
        <fullName evidence="2">Uncharacterized protein</fullName>
    </submittedName>
</protein>
<evidence type="ECO:0000256" key="1">
    <source>
        <dbReference type="SAM" id="MobiDB-lite"/>
    </source>
</evidence>
<dbReference type="Proteomes" id="UP000268535">
    <property type="component" value="Unassembled WGS sequence"/>
</dbReference>
<proteinExistence type="predicted"/>